<dbReference type="PANTHER" id="PTHR48100">
    <property type="entry name" value="BROAD-SPECIFICITY PHOSPHATASE YOR283W-RELATED"/>
    <property type="match status" value="1"/>
</dbReference>
<dbReference type="PANTHER" id="PTHR48100:SF59">
    <property type="entry name" value="ADENOSYLCOBALAMIN_ALPHA-RIBAZOLE PHOSPHATASE"/>
    <property type="match status" value="1"/>
</dbReference>
<protein>
    <submittedName>
        <fullName evidence="1">Phosphoglycerate mutase</fullName>
    </submittedName>
</protein>
<dbReference type="RefSeq" id="WP_211021173.1">
    <property type="nucleotide sequence ID" value="NZ_BOSL01000006.1"/>
</dbReference>
<dbReference type="InterPro" id="IPR029033">
    <property type="entry name" value="His_PPase_superfam"/>
</dbReference>
<proteinExistence type="predicted"/>
<organism evidence="1 2">
    <name type="scientific">Paenibacillus vini</name>
    <dbReference type="NCBI Taxonomy" id="1476024"/>
    <lineage>
        <taxon>Bacteria</taxon>
        <taxon>Bacillati</taxon>
        <taxon>Bacillota</taxon>
        <taxon>Bacilli</taxon>
        <taxon>Bacillales</taxon>
        <taxon>Paenibacillaceae</taxon>
        <taxon>Paenibacillus</taxon>
    </lineage>
</organism>
<dbReference type="Gene3D" id="3.40.50.1240">
    <property type="entry name" value="Phosphoglycerate mutase-like"/>
    <property type="match status" value="1"/>
</dbReference>
<dbReference type="Proteomes" id="UP000679992">
    <property type="component" value="Unassembled WGS sequence"/>
</dbReference>
<name>A0ABQ4MBB2_9BACL</name>
<dbReference type="InterPro" id="IPR013078">
    <property type="entry name" value="His_Pase_superF_clade-1"/>
</dbReference>
<gene>
    <name evidence="1" type="primary">pgm</name>
    <name evidence="1" type="ORF">J42TS3_23170</name>
</gene>
<dbReference type="SUPFAM" id="SSF53254">
    <property type="entry name" value="Phosphoglycerate mutase-like"/>
    <property type="match status" value="1"/>
</dbReference>
<sequence length="191" mass="21681">MKTIIYMVRHGESPYNEGNERTRGLTPKGKADIEKVTKLLVGEGIDMIISSPYTRAILSVEGLAKHLNKEVQIFEDLRERHFAADLIENAELMSSIRESFNDPDYTLMGGESNAECQNRAIAILKPILNEHRGKKIAVGTHGLVMTLMMNHFDPAYGLDFLNQLTKPDIYKMQFEDLALKEVTRLWNDDLS</sequence>
<reference evidence="1 2" key="1">
    <citation type="submission" date="2021-03" db="EMBL/GenBank/DDBJ databases">
        <title>Antimicrobial resistance genes in bacteria isolated from Japanese honey, and their potential for conferring macrolide and lincosamide resistance in the American foulbrood pathogen Paenibacillus larvae.</title>
        <authorList>
            <person name="Okamoto M."/>
            <person name="Kumagai M."/>
            <person name="Kanamori H."/>
            <person name="Takamatsu D."/>
        </authorList>
    </citation>
    <scope>NUCLEOTIDE SEQUENCE [LARGE SCALE GENOMIC DNA]</scope>
    <source>
        <strain evidence="1 2">J42TS3</strain>
    </source>
</reference>
<dbReference type="InterPro" id="IPR050275">
    <property type="entry name" value="PGM_Phosphatase"/>
</dbReference>
<dbReference type="SMART" id="SM00855">
    <property type="entry name" value="PGAM"/>
    <property type="match status" value="1"/>
</dbReference>
<dbReference type="Pfam" id="PF00300">
    <property type="entry name" value="His_Phos_1"/>
    <property type="match status" value="1"/>
</dbReference>
<keyword evidence="2" id="KW-1185">Reference proteome</keyword>
<dbReference type="PROSITE" id="PS00175">
    <property type="entry name" value="PG_MUTASE"/>
    <property type="match status" value="1"/>
</dbReference>
<dbReference type="CDD" id="cd07067">
    <property type="entry name" value="HP_PGM_like"/>
    <property type="match status" value="1"/>
</dbReference>
<accession>A0ABQ4MBB2</accession>
<evidence type="ECO:0000313" key="1">
    <source>
        <dbReference type="EMBL" id="GIP53282.1"/>
    </source>
</evidence>
<evidence type="ECO:0000313" key="2">
    <source>
        <dbReference type="Proteomes" id="UP000679992"/>
    </source>
</evidence>
<dbReference type="InterPro" id="IPR001345">
    <property type="entry name" value="PG/BPGM_mutase_AS"/>
</dbReference>
<comment type="caution">
    <text evidence="1">The sequence shown here is derived from an EMBL/GenBank/DDBJ whole genome shotgun (WGS) entry which is preliminary data.</text>
</comment>
<dbReference type="EMBL" id="BOSL01000006">
    <property type="protein sequence ID" value="GIP53282.1"/>
    <property type="molecule type" value="Genomic_DNA"/>
</dbReference>